<evidence type="ECO:0000256" key="1">
    <source>
        <dbReference type="SAM" id="MobiDB-lite"/>
    </source>
</evidence>
<evidence type="ECO:0000313" key="2">
    <source>
        <dbReference type="EMBL" id="KAI1715377.1"/>
    </source>
</evidence>
<keyword evidence="3" id="KW-1185">Reference proteome</keyword>
<dbReference type="Proteomes" id="UP001201812">
    <property type="component" value="Unassembled WGS sequence"/>
</dbReference>
<evidence type="ECO:0000313" key="3">
    <source>
        <dbReference type="Proteomes" id="UP001201812"/>
    </source>
</evidence>
<dbReference type="AlphaFoldDB" id="A0AAD4N7B7"/>
<proteinExistence type="predicted"/>
<gene>
    <name evidence="2" type="ORF">DdX_07686</name>
</gene>
<organism evidence="2 3">
    <name type="scientific">Ditylenchus destructor</name>
    <dbReference type="NCBI Taxonomy" id="166010"/>
    <lineage>
        <taxon>Eukaryota</taxon>
        <taxon>Metazoa</taxon>
        <taxon>Ecdysozoa</taxon>
        <taxon>Nematoda</taxon>
        <taxon>Chromadorea</taxon>
        <taxon>Rhabditida</taxon>
        <taxon>Tylenchina</taxon>
        <taxon>Tylenchomorpha</taxon>
        <taxon>Sphaerularioidea</taxon>
        <taxon>Anguinidae</taxon>
        <taxon>Anguininae</taxon>
        <taxon>Ditylenchus</taxon>
    </lineage>
</organism>
<sequence>MAVAPYIEYREIHGATDTDSLTELSPDEGCTADKEHSPGETLTWGNVMDRNLPHFAGIRTVPTILANQ</sequence>
<comment type="caution">
    <text evidence="2">The sequence shown here is derived from an EMBL/GenBank/DDBJ whole genome shotgun (WGS) entry which is preliminary data.</text>
</comment>
<feature type="region of interest" description="Disordered" evidence="1">
    <location>
        <begin position="15"/>
        <end position="45"/>
    </location>
</feature>
<protein>
    <submittedName>
        <fullName evidence="2">Uncharacterized protein</fullName>
    </submittedName>
</protein>
<name>A0AAD4N7B7_9BILA</name>
<reference evidence="2" key="1">
    <citation type="submission" date="2022-01" db="EMBL/GenBank/DDBJ databases">
        <title>Genome Sequence Resource for Two Populations of Ditylenchus destructor, the Migratory Endoparasitic Phytonematode.</title>
        <authorList>
            <person name="Zhang H."/>
            <person name="Lin R."/>
            <person name="Xie B."/>
        </authorList>
    </citation>
    <scope>NUCLEOTIDE SEQUENCE</scope>
    <source>
        <strain evidence="2">BazhouSP</strain>
    </source>
</reference>
<dbReference type="EMBL" id="JAKKPZ010000011">
    <property type="protein sequence ID" value="KAI1715377.1"/>
    <property type="molecule type" value="Genomic_DNA"/>
</dbReference>
<accession>A0AAD4N7B7</accession>